<dbReference type="SUPFAM" id="SSF49785">
    <property type="entry name" value="Galactose-binding domain-like"/>
    <property type="match status" value="1"/>
</dbReference>
<dbReference type="InterPro" id="IPR003609">
    <property type="entry name" value="Pan_app"/>
</dbReference>
<evidence type="ECO:0000313" key="4">
    <source>
        <dbReference type="Proteomes" id="UP000015101"/>
    </source>
</evidence>
<dbReference type="EnsemblMetazoa" id="HelroT177423">
    <property type="protein sequence ID" value="HelroP177423"/>
    <property type="gene ID" value="HelroG177423"/>
</dbReference>
<dbReference type="Gene3D" id="2.60.120.260">
    <property type="entry name" value="Galactose-binding domain-like"/>
    <property type="match status" value="1"/>
</dbReference>
<proteinExistence type="predicted"/>
<gene>
    <name evidence="3" type="primary">20206237</name>
    <name evidence="2" type="ORF">HELRODRAFT_177423</name>
</gene>
<reference evidence="4" key="1">
    <citation type="submission" date="2012-12" db="EMBL/GenBank/DDBJ databases">
        <authorList>
            <person name="Hellsten U."/>
            <person name="Grimwood J."/>
            <person name="Chapman J.A."/>
            <person name="Shapiro H."/>
            <person name="Aerts A."/>
            <person name="Otillar R.P."/>
            <person name="Terry A.Y."/>
            <person name="Boore J.L."/>
            <person name="Simakov O."/>
            <person name="Marletaz F."/>
            <person name="Cho S.-J."/>
            <person name="Edsinger-Gonzales E."/>
            <person name="Havlak P."/>
            <person name="Kuo D.-H."/>
            <person name="Larsson T."/>
            <person name="Lv J."/>
            <person name="Arendt D."/>
            <person name="Savage R."/>
            <person name="Osoegawa K."/>
            <person name="de Jong P."/>
            <person name="Lindberg D.R."/>
            <person name="Seaver E.C."/>
            <person name="Weisblat D.A."/>
            <person name="Putnam N.H."/>
            <person name="Grigoriev I.V."/>
            <person name="Rokhsar D.S."/>
        </authorList>
    </citation>
    <scope>NUCLEOTIDE SEQUENCE</scope>
</reference>
<name>T1FBN8_HELRO</name>
<dbReference type="RefSeq" id="XP_009023861.1">
    <property type="nucleotide sequence ID" value="XM_009025613.1"/>
</dbReference>
<feature type="domain" description="Apple" evidence="1">
    <location>
        <begin position="174"/>
        <end position="260"/>
    </location>
</feature>
<dbReference type="EMBL" id="AMQM01006060">
    <property type="status" value="NOT_ANNOTATED_CDS"/>
    <property type="molecule type" value="Genomic_DNA"/>
</dbReference>
<dbReference type="AlphaFoldDB" id="T1FBN8"/>
<evidence type="ECO:0000313" key="3">
    <source>
        <dbReference type="EnsemblMetazoa" id="HelroP177423"/>
    </source>
</evidence>
<dbReference type="Proteomes" id="UP000015101">
    <property type="component" value="Unassembled WGS sequence"/>
</dbReference>
<dbReference type="EMBL" id="KB097222">
    <property type="protein sequence ID" value="ESN98177.1"/>
    <property type="molecule type" value="Genomic_DNA"/>
</dbReference>
<dbReference type="GeneID" id="20206237"/>
<dbReference type="CTD" id="20206237"/>
<keyword evidence="4" id="KW-1185">Reference proteome</keyword>
<accession>T1FBN8</accession>
<dbReference type="InterPro" id="IPR008979">
    <property type="entry name" value="Galactose-bd-like_sf"/>
</dbReference>
<dbReference type="HOGENOM" id="CLU_070429_0_0_1"/>
<protein>
    <recommendedName>
        <fullName evidence="1">Apple domain-containing protein</fullName>
    </recommendedName>
</protein>
<dbReference type="InterPro" id="IPR051941">
    <property type="entry name" value="BG_Antigen-Binding_Lectin"/>
</dbReference>
<reference evidence="3" key="3">
    <citation type="submission" date="2015-06" db="UniProtKB">
        <authorList>
            <consortium name="EnsemblMetazoa"/>
        </authorList>
    </citation>
    <scope>IDENTIFICATION</scope>
</reference>
<dbReference type="KEGG" id="hro:HELRODRAFT_177423"/>
<dbReference type="Pfam" id="PF00024">
    <property type="entry name" value="PAN_1"/>
    <property type="match status" value="1"/>
</dbReference>
<reference evidence="2 4" key="2">
    <citation type="journal article" date="2013" name="Nature">
        <title>Insights into bilaterian evolution from three spiralian genomes.</title>
        <authorList>
            <person name="Simakov O."/>
            <person name="Marletaz F."/>
            <person name="Cho S.J."/>
            <person name="Edsinger-Gonzales E."/>
            <person name="Havlak P."/>
            <person name="Hellsten U."/>
            <person name="Kuo D.H."/>
            <person name="Larsson T."/>
            <person name="Lv J."/>
            <person name="Arendt D."/>
            <person name="Savage R."/>
            <person name="Osoegawa K."/>
            <person name="de Jong P."/>
            <person name="Grimwood J."/>
            <person name="Chapman J.A."/>
            <person name="Shapiro H."/>
            <person name="Aerts A."/>
            <person name="Otillar R.P."/>
            <person name="Terry A.Y."/>
            <person name="Boore J.L."/>
            <person name="Grigoriev I.V."/>
            <person name="Lindberg D.R."/>
            <person name="Seaver E.C."/>
            <person name="Weisblat D.A."/>
            <person name="Putnam N.H."/>
            <person name="Rokhsar D.S."/>
        </authorList>
    </citation>
    <scope>NUCLEOTIDE SEQUENCE</scope>
</reference>
<dbReference type="PANTHER" id="PTHR45713">
    <property type="entry name" value="FTP DOMAIN-CONTAINING PROTEIN"/>
    <property type="match status" value="1"/>
</dbReference>
<organism evidence="3 4">
    <name type="scientific">Helobdella robusta</name>
    <name type="common">Californian leech</name>
    <dbReference type="NCBI Taxonomy" id="6412"/>
    <lineage>
        <taxon>Eukaryota</taxon>
        <taxon>Metazoa</taxon>
        <taxon>Spiralia</taxon>
        <taxon>Lophotrochozoa</taxon>
        <taxon>Annelida</taxon>
        <taxon>Clitellata</taxon>
        <taxon>Hirudinea</taxon>
        <taxon>Rhynchobdellida</taxon>
        <taxon>Glossiphoniidae</taxon>
        <taxon>Helobdella</taxon>
    </lineage>
</organism>
<sequence>MCLEKITAFISARNSQQCAVSRRNVLLYKPTSQSSSYYEVENNLWYNSSLAVDGDRDPNAFNGYCFIADNVEPLSDFLVAVDMIISYKVDYVLLWTRDSYADCSNNFIVGLTNVNYFNQPSNQAIRGRYPICGVYPYPIQTSASHWVNCSSSLPASRYVIAQQSLSALKGFCVCELEVFTTEEVSTNLMKRRSGLKLNGLVTSSLVFKYVQQCLMACQQLNGCLSVNFGVDSRLCDLNAGSVHDASSIEVNQSYDYWEIV</sequence>
<evidence type="ECO:0000259" key="1">
    <source>
        <dbReference type="PROSITE" id="PS50948"/>
    </source>
</evidence>
<evidence type="ECO:0000313" key="2">
    <source>
        <dbReference type="EMBL" id="ESN98177.1"/>
    </source>
</evidence>
<dbReference type="OrthoDB" id="6049351at2759"/>
<dbReference type="PROSITE" id="PS50948">
    <property type="entry name" value="PAN"/>
    <property type="match status" value="1"/>
</dbReference>
<dbReference type="PANTHER" id="PTHR45713:SF6">
    <property type="entry name" value="F5_8 TYPE C DOMAIN-CONTAINING PROTEIN"/>
    <property type="match status" value="1"/>
</dbReference>
<dbReference type="InParanoid" id="T1FBN8"/>